<sequence length="168" mass="19045">MLKTKQDLIFSIVYEGFGKFFKLKSLIISILTVPPVGQLPNVLVETPLPIDANVRMMSNLRLNARMSYATDGQNLEICLVPRSRIGREKGVDMGDWIGKNRRDTGEEVPIGERTESSVLVSQMRVMRYDLKEGDKLRGCPITVQAFYPDNKMSKKEVWAALTRPLKTQ</sequence>
<organism evidence="1 2">
    <name type="scientific">Clonostachys byssicola</name>
    <dbReference type="NCBI Taxonomy" id="160290"/>
    <lineage>
        <taxon>Eukaryota</taxon>
        <taxon>Fungi</taxon>
        <taxon>Dikarya</taxon>
        <taxon>Ascomycota</taxon>
        <taxon>Pezizomycotina</taxon>
        <taxon>Sordariomycetes</taxon>
        <taxon>Hypocreomycetidae</taxon>
        <taxon>Hypocreales</taxon>
        <taxon>Bionectriaceae</taxon>
        <taxon>Clonostachys</taxon>
    </lineage>
</organism>
<accession>A0A9N9Y3B0</accession>
<reference evidence="2" key="1">
    <citation type="submission" date="2019-06" db="EMBL/GenBank/DDBJ databases">
        <authorList>
            <person name="Broberg M."/>
        </authorList>
    </citation>
    <scope>NUCLEOTIDE SEQUENCE [LARGE SCALE GENOMIC DNA]</scope>
</reference>
<reference evidence="1 2" key="2">
    <citation type="submission" date="2021-10" db="EMBL/GenBank/DDBJ databases">
        <authorList>
            <person name="Piombo E."/>
        </authorList>
    </citation>
    <scope>NUCLEOTIDE SEQUENCE [LARGE SCALE GENOMIC DNA]</scope>
</reference>
<evidence type="ECO:0000313" key="1">
    <source>
        <dbReference type="EMBL" id="CAG9986745.1"/>
    </source>
</evidence>
<dbReference type="AlphaFoldDB" id="A0A9N9Y3B0"/>
<name>A0A9N9Y3B0_9HYPO</name>
<dbReference type="EMBL" id="CABFNO020001405">
    <property type="protein sequence ID" value="CAG9986745.1"/>
    <property type="molecule type" value="Genomic_DNA"/>
</dbReference>
<proteinExistence type="predicted"/>
<keyword evidence="2" id="KW-1185">Reference proteome</keyword>
<comment type="caution">
    <text evidence="1">The sequence shown here is derived from an EMBL/GenBank/DDBJ whole genome shotgun (WGS) entry which is preliminary data.</text>
</comment>
<dbReference type="Proteomes" id="UP000754883">
    <property type="component" value="Unassembled WGS sequence"/>
</dbReference>
<gene>
    <name evidence="1" type="ORF">CBYS24578_00007943</name>
</gene>
<protein>
    <submittedName>
        <fullName evidence="1">Uncharacterized protein</fullName>
    </submittedName>
</protein>
<evidence type="ECO:0000313" key="2">
    <source>
        <dbReference type="Proteomes" id="UP000754883"/>
    </source>
</evidence>